<dbReference type="Pfam" id="PF04845">
    <property type="entry name" value="PurA"/>
    <property type="match status" value="1"/>
</dbReference>
<dbReference type="GO" id="GO:0000977">
    <property type="term" value="F:RNA polymerase II transcription regulatory region sequence-specific DNA binding"/>
    <property type="evidence" value="ECO:0007669"/>
    <property type="project" value="InterPro"/>
</dbReference>
<evidence type="ECO:0000256" key="3">
    <source>
        <dbReference type="SAM" id="MobiDB-lite"/>
    </source>
</evidence>
<dbReference type="Gene3D" id="3.30.2450.30">
    <property type="match status" value="1"/>
</dbReference>
<comment type="caution">
    <text evidence="4">The sequence shown here is derived from an EMBL/GenBank/DDBJ whole genome shotgun (WGS) entry which is preliminary data.</text>
</comment>
<dbReference type="GO" id="GO:0000981">
    <property type="term" value="F:DNA-binding transcription factor activity, RNA polymerase II-specific"/>
    <property type="evidence" value="ECO:0007669"/>
    <property type="project" value="TreeGrafter"/>
</dbReference>
<comment type="similarity">
    <text evidence="1">Belongs to the PUR DNA-binding protein family.</text>
</comment>
<evidence type="ECO:0000313" key="5">
    <source>
        <dbReference type="Proteomes" id="UP000299102"/>
    </source>
</evidence>
<dbReference type="SMART" id="SM00712">
    <property type="entry name" value="PUR"/>
    <property type="match status" value="3"/>
</dbReference>
<dbReference type="STRING" id="151549.A0A4C1YQZ6"/>
<sequence>MFPEYGHGQSGLDAGGAFEAGGPAQEQELATKMLQIQSKRFYLDVKQNRRGRFIKVAEIGADGRRSQIFLAMSTAAEFRDHLSAFSEFYSSLGPPSSDSAPDDGKLKSEMMLKDNRRYYLDLKENSRGRFLRVSQTVTRGGPRSQVALPAQGMIEFRDALTDLLDDFGADDGGYKGDLPEGRHLRVDNKNFYFDIGQNNRGVYMKISEVKSNFRTAITVPEKCWSRFRDILADYCDKMGRHTPPPLVAPAPSAASGAHPPAHASTLAHPPHHHDAQEFLVGGVPLPVHLGYAVTIYTWKQDLNHPSPSSAYAPTNKSLTTLLQLIFLSGTYLPVEPQFGNFDVKNGPRSDRPVPDIVAAVLKKIKQDRYIDSYDILKTRGLITKQLMHLKKAGYTKKRDTWVPYELTERNLMNRALVYDSLLKLNETEPFLERLITAHVKVLAVAALHHSWTSATSGLRGLFLITCRQNFLRGLFLITCRQNFFVCEALQARGRRRSPTSPTPSAATEYWKTTTVPLSGSALIVSADKRGVQQHGEPHLMRGRALLLSSPRARPGRALP</sequence>
<protein>
    <submittedName>
        <fullName evidence="4">Transcriptional activator protein Pur-alpha</fullName>
    </submittedName>
</protein>
<feature type="region of interest" description="Disordered" evidence="3">
    <location>
        <begin position="245"/>
        <end position="269"/>
    </location>
</feature>
<dbReference type="OrthoDB" id="523901at2759"/>
<reference evidence="4 5" key="1">
    <citation type="journal article" date="2019" name="Commun. Biol.">
        <title>The bagworm genome reveals a unique fibroin gene that provides high tensile strength.</title>
        <authorList>
            <person name="Kono N."/>
            <person name="Nakamura H."/>
            <person name="Ohtoshi R."/>
            <person name="Tomita M."/>
            <person name="Numata K."/>
            <person name="Arakawa K."/>
        </authorList>
    </citation>
    <scope>NUCLEOTIDE SEQUENCE [LARGE SCALE GENOMIC DNA]</scope>
</reference>
<dbReference type="FunFam" id="3.30.2450.30:FF:000001">
    <property type="entry name" value="Purine-rich element binding protein A"/>
    <property type="match status" value="1"/>
</dbReference>
<evidence type="ECO:0000256" key="2">
    <source>
        <dbReference type="ARBA" id="ARBA00023125"/>
    </source>
</evidence>
<dbReference type="Gene3D" id="3.10.450.700">
    <property type="match status" value="1"/>
</dbReference>
<dbReference type="EMBL" id="BGZK01001316">
    <property type="protein sequence ID" value="GBP77049.1"/>
    <property type="molecule type" value="Genomic_DNA"/>
</dbReference>
<dbReference type="PANTHER" id="PTHR12611:SF0">
    <property type="entry name" value="PURINE-RICH BINDING PROTEIN-ALPHA, ISOFORM B"/>
    <property type="match status" value="1"/>
</dbReference>
<evidence type="ECO:0000313" key="4">
    <source>
        <dbReference type="EMBL" id="GBP77049.1"/>
    </source>
</evidence>
<accession>A0A4C1YQZ6</accession>
<keyword evidence="5" id="KW-1185">Reference proteome</keyword>
<dbReference type="Proteomes" id="UP000299102">
    <property type="component" value="Unassembled WGS sequence"/>
</dbReference>
<dbReference type="GO" id="GO:0005634">
    <property type="term" value="C:nucleus"/>
    <property type="evidence" value="ECO:0007669"/>
    <property type="project" value="TreeGrafter"/>
</dbReference>
<dbReference type="FunFam" id="3.10.450.700:FF:000004">
    <property type="entry name" value="Transcriptional activator protein Pur-alpha"/>
    <property type="match status" value="1"/>
</dbReference>
<keyword evidence="2" id="KW-0238">DNA-binding</keyword>
<name>A0A4C1YQZ6_EUMVA</name>
<gene>
    <name evidence="4" type="primary">Pura</name>
    <name evidence="4" type="ORF">EVAR_45957_1</name>
</gene>
<dbReference type="AlphaFoldDB" id="A0A4C1YQZ6"/>
<organism evidence="4 5">
    <name type="scientific">Eumeta variegata</name>
    <name type="common">Bagworm moth</name>
    <name type="synonym">Eumeta japonica</name>
    <dbReference type="NCBI Taxonomy" id="151549"/>
    <lineage>
        <taxon>Eukaryota</taxon>
        <taxon>Metazoa</taxon>
        <taxon>Ecdysozoa</taxon>
        <taxon>Arthropoda</taxon>
        <taxon>Hexapoda</taxon>
        <taxon>Insecta</taxon>
        <taxon>Pterygota</taxon>
        <taxon>Neoptera</taxon>
        <taxon>Endopterygota</taxon>
        <taxon>Lepidoptera</taxon>
        <taxon>Glossata</taxon>
        <taxon>Ditrysia</taxon>
        <taxon>Tineoidea</taxon>
        <taxon>Psychidae</taxon>
        <taxon>Oiketicinae</taxon>
        <taxon>Eumeta</taxon>
    </lineage>
</organism>
<feature type="region of interest" description="Disordered" evidence="3">
    <location>
        <begin position="1"/>
        <end position="20"/>
    </location>
</feature>
<proteinExistence type="inferred from homology"/>
<dbReference type="PANTHER" id="PTHR12611">
    <property type="entry name" value="PUR-TRANSCRIPTIONAL ACTIVATOR"/>
    <property type="match status" value="1"/>
</dbReference>
<evidence type="ECO:0000256" key="1">
    <source>
        <dbReference type="ARBA" id="ARBA00009251"/>
    </source>
</evidence>
<dbReference type="InterPro" id="IPR006628">
    <property type="entry name" value="PUR-bd_fam"/>
</dbReference>
<dbReference type="GO" id="GO:0032422">
    <property type="term" value="F:purine-rich negative regulatory element binding"/>
    <property type="evidence" value="ECO:0007669"/>
    <property type="project" value="InterPro"/>
</dbReference>
<feature type="compositionally biased region" description="Low complexity" evidence="3">
    <location>
        <begin position="249"/>
        <end position="264"/>
    </location>
</feature>